<dbReference type="GeneID" id="57973816"/>
<evidence type="ECO:0000256" key="2">
    <source>
        <dbReference type="ARBA" id="ARBA00022729"/>
    </source>
</evidence>
<gene>
    <name evidence="4" type="ordered locus">YPA_0450</name>
</gene>
<dbReference type="InterPro" id="IPR019546">
    <property type="entry name" value="TAT_signal_bac_arc"/>
</dbReference>
<comment type="cofactor">
    <cofactor evidence="3">
        <name>Zn(2+)</name>
        <dbReference type="ChEBI" id="CHEBI:29105"/>
    </cofactor>
    <text evidence="3">Binds 1 zinc ion per subunit.</text>
</comment>
<keyword evidence="3" id="KW-0862">Zinc</keyword>
<dbReference type="NCBIfam" id="TIGR01409">
    <property type="entry name" value="TAT_signal_seq"/>
    <property type="match status" value="1"/>
</dbReference>
<sequence>MSKITDCCSEENHPNSRRSVLKAALGMTAAGVIGGIGLGLPQISYAAALTQEERDKLTPDQIVESLKQGNKRFTSGKALQHDYLAQKRASAEGQFPAAVILSCIDSRAPAEIILDTGIGETFNARVAGNIANDDLIGSLEFASAAAGAKVILVMGHTACGAIKGAIDNVELGNLTGLLNRIKPAIEVTQFDGEKSSKNEKYVDAVAKTNVKNTMDEIRKNSEIIRKLEQEGKVKIVGSMYNLNNGEVEFFM</sequence>
<evidence type="ECO:0000313" key="5">
    <source>
        <dbReference type="Proteomes" id="UP000001971"/>
    </source>
</evidence>
<feature type="binding site" evidence="3">
    <location>
        <position position="156"/>
    </location>
    <ligand>
        <name>Zn(2+)</name>
        <dbReference type="ChEBI" id="CHEBI:29105"/>
    </ligand>
</feature>
<evidence type="ECO:0000256" key="1">
    <source>
        <dbReference type="ARBA" id="ARBA00006217"/>
    </source>
</evidence>
<dbReference type="SMART" id="SM00947">
    <property type="entry name" value="Pro_CA"/>
    <property type="match status" value="1"/>
</dbReference>
<dbReference type="NCBIfam" id="NF011765">
    <property type="entry name" value="PRK15219.1"/>
    <property type="match status" value="1"/>
</dbReference>
<evidence type="ECO:0000313" key="4">
    <source>
        <dbReference type="EMBL" id="ABG12418.1"/>
    </source>
</evidence>
<proteinExistence type="inferred from homology"/>
<protein>
    <submittedName>
        <fullName evidence="4">Putative carbonic anhydrase</fullName>
    </submittedName>
</protein>
<dbReference type="AlphaFoldDB" id="A0A0E1NST3"/>
<dbReference type="PANTHER" id="PTHR11002:SF79">
    <property type="entry name" value="CARBONIC ANHYDRASE 2"/>
    <property type="match status" value="1"/>
</dbReference>
<comment type="similarity">
    <text evidence="1">Belongs to the beta-class carbonic anhydrase family.</text>
</comment>
<dbReference type="GO" id="GO:0008270">
    <property type="term" value="F:zinc ion binding"/>
    <property type="evidence" value="ECO:0007669"/>
    <property type="project" value="InterPro"/>
</dbReference>
<dbReference type="Pfam" id="PF00484">
    <property type="entry name" value="Pro_CA"/>
    <property type="match status" value="1"/>
</dbReference>
<feature type="binding site" evidence="3">
    <location>
        <position position="159"/>
    </location>
    <ligand>
        <name>Zn(2+)</name>
        <dbReference type="ChEBI" id="CHEBI:29105"/>
    </ligand>
</feature>
<dbReference type="SUPFAM" id="SSF53056">
    <property type="entry name" value="beta-carbonic anhydrase, cab"/>
    <property type="match status" value="1"/>
</dbReference>
<feature type="binding site" evidence="3">
    <location>
        <position position="103"/>
    </location>
    <ligand>
        <name>Zn(2+)</name>
        <dbReference type="ChEBI" id="CHEBI:29105"/>
    </ligand>
</feature>
<dbReference type="GO" id="GO:0004089">
    <property type="term" value="F:carbonate dehydratase activity"/>
    <property type="evidence" value="ECO:0007669"/>
    <property type="project" value="InterPro"/>
</dbReference>
<dbReference type="HOGENOM" id="CLU_053879_4_1_6"/>
<dbReference type="KEGG" id="ypa:YPA_0450"/>
<dbReference type="InterPro" id="IPR006311">
    <property type="entry name" value="TAT_signal"/>
</dbReference>
<dbReference type="PANTHER" id="PTHR11002">
    <property type="entry name" value="CARBONIC ANHYDRASE"/>
    <property type="match status" value="1"/>
</dbReference>
<dbReference type="Gene3D" id="3.40.1050.10">
    <property type="entry name" value="Carbonic anhydrase"/>
    <property type="match status" value="1"/>
</dbReference>
<reference evidence="4 5" key="1">
    <citation type="journal article" date="2006" name="J. Bacteriol.">
        <title>Complete genome sequence of Yersinia pestis strains Antiqua and Nepal516: evidence of gene reduction in an emerging pathogen.</title>
        <authorList>
            <person name="Chain P.S."/>
            <person name="Hu P."/>
            <person name="Malfatti S.A."/>
            <person name="Radnedge L."/>
            <person name="Larimer F."/>
            <person name="Vergez L.M."/>
            <person name="Worsham P."/>
            <person name="Chu M.C."/>
            <person name="Andersen G.L."/>
        </authorList>
    </citation>
    <scope>NUCLEOTIDE SEQUENCE [LARGE SCALE GENOMIC DNA]</scope>
    <source>
        <strain evidence="4 5">Antiqua</strain>
    </source>
</reference>
<feature type="binding site" evidence="3">
    <location>
        <position position="105"/>
    </location>
    <ligand>
        <name>Zn(2+)</name>
        <dbReference type="ChEBI" id="CHEBI:29105"/>
    </ligand>
</feature>
<evidence type="ECO:0000256" key="3">
    <source>
        <dbReference type="PIRSR" id="PIRSR601765-1"/>
    </source>
</evidence>
<organism evidence="4 5">
    <name type="scientific">Yersinia pestis bv. Antiqua (strain Antiqua)</name>
    <dbReference type="NCBI Taxonomy" id="360102"/>
    <lineage>
        <taxon>Bacteria</taxon>
        <taxon>Pseudomonadati</taxon>
        <taxon>Pseudomonadota</taxon>
        <taxon>Gammaproteobacteria</taxon>
        <taxon>Enterobacterales</taxon>
        <taxon>Yersiniaceae</taxon>
        <taxon>Yersinia</taxon>
    </lineage>
</organism>
<name>A0A0E1NST3_YERPA</name>
<dbReference type="EMBL" id="CP000308">
    <property type="protein sequence ID" value="ABG12418.1"/>
    <property type="molecule type" value="Genomic_DNA"/>
</dbReference>
<dbReference type="InterPro" id="IPR036874">
    <property type="entry name" value="Carbonic_anhydrase_sf"/>
</dbReference>
<keyword evidence="3" id="KW-0479">Metal-binding</keyword>
<dbReference type="PATRIC" id="fig|360102.15.peg.3465"/>
<dbReference type="CDD" id="cd03378">
    <property type="entry name" value="beta_CA_cladeC"/>
    <property type="match status" value="1"/>
</dbReference>
<dbReference type="InterPro" id="IPR001765">
    <property type="entry name" value="Carbonic_anhydrase"/>
</dbReference>
<keyword evidence="2" id="KW-0732">Signal</keyword>
<dbReference type="Proteomes" id="UP000001971">
    <property type="component" value="Chromosome"/>
</dbReference>
<dbReference type="RefSeq" id="WP_002220090.1">
    <property type="nucleotide sequence ID" value="NC_008150.1"/>
</dbReference>
<dbReference type="PROSITE" id="PS51318">
    <property type="entry name" value="TAT"/>
    <property type="match status" value="1"/>
</dbReference>
<accession>A0A0E1NST3</accession>